<name>A0A973A9T5_9GAMM</name>
<dbReference type="AlphaFoldDB" id="A0A973A9T5"/>
<gene>
    <name evidence="2" type="ORF">HQ497_12220</name>
</gene>
<proteinExistence type="predicted"/>
<dbReference type="PANTHER" id="PTHR46623">
    <property type="entry name" value="CARBOXYMETHYLENEBUTENOLIDASE-RELATED"/>
    <property type="match status" value="1"/>
</dbReference>
<reference evidence="2" key="1">
    <citation type="submission" date="2020-05" db="EMBL/GenBank/DDBJ databases">
        <title>Sulfur intermediates as new biogeochemical hubs in an aquatic model microbial ecosystem.</title>
        <authorList>
            <person name="Vigneron A."/>
        </authorList>
    </citation>
    <scope>NUCLEOTIDE SEQUENCE</scope>
    <source>
        <strain evidence="2">Bin.250</strain>
    </source>
</reference>
<comment type="caution">
    <text evidence="2">The sequence shown here is derived from an EMBL/GenBank/DDBJ whole genome shotgun (WGS) entry which is preliminary data.</text>
</comment>
<dbReference type="SUPFAM" id="SSF53474">
    <property type="entry name" value="alpha/beta-Hydrolases"/>
    <property type="match status" value="1"/>
</dbReference>
<dbReference type="InterPro" id="IPR002925">
    <property type="entry name" value="Dienelactn_hydro"/>
</dbReference>
<evidence type="ECO:0000313" key="2">
    <source>
        <dbReference type="EMBL" id="NQV66118.1"/>
    </source>
</evidence>
<dbReference type="Proteomes" id="UP000754644">
    <property type="component" value="Unassembled WGS sequence"/>
</dbReference>
<evidence type="ECO:0000259" key="1">
    <source>
        <dbReference type="Pfam" id="PF01738"/>
    </source>
</evidence>
<accession>A0A973A9T5</accession>
<keyword evidence="2" id="KW-0378">Hydrolase</keyword>
<sequence>MGKQVHLTALDGFELDAYLAEPVGDCKGAVLVIQEIFGVNQHIREVCDGYASHGYAALAPAIFDRAEKQVELGYTPADIALGAAIARGKLDLKLTMNDLQAGINYLQQFGNVAVVGYCFGGMLTWLCAGQAQGIACASGYYGGGISQVLDVKPKVPTMLHFGDLDAHIPLAEVDKIKAAHASVSVYVYAADHGFNCDHRASYNEAAANLARQRTLDLLTANL</sequence>
<dbReference type="PANTHER" id="PTHR46623:SF6">
    <property type="entry name" value="ALPHA_BETA-HYDROLASES SUPERFAMILY PROTEIN"/>
    <property type="match status" value="1"/>
</dbReference>
<dbReference type="Pfam" id="PF01738">
    <property type="entry name" value="DLH"/>
    <property type="match status" value="1"/>
</dbReference>
<feature type="domain" description="Dienelactone hydrolase" evidence="1">
    <location>
        <begin position="15"/>
        <end position="220"/>
    </location>
</feature>
<evidence type="ECO:0000313" key="3">
    <source>
        <dbReference type="Proteomes" id="UP000754644"/>
    </source>
</evidence>
<dbReference type="InterPro" id="IPR051049">
    <property type="entry name" value="Dienelactone_hydrolase-like"/>
</dbReference>
<dbReference type="InterPro" id="IPR029058">
    <property type="entry name" value="AB_hydrolase_fold"/>
</dbReference>
<dbReference type="EMBL" id="JABMOJ010000461">
    <property type="protein sequence ID" value="NQV66118.1"/>
    <property type="molecule type" value="Genomic_DNA"/>
</dbReference>
<dbReference type="GO" id="GO:0016787">
    <property type="term" value="F:hydrolase activity"/>
    <property type="evidence" value="ECO:0007669"/>
    <property type="project" value="UniProtKB-KW"/>
</dbReference>
<dbReference type="Gene3D" id="3.40.50.1820">
    <property type="entry name" value="alpha/beta hydrolase"/>
    <property type="match status" value="1"/>
</dbReference>
<organism evidence="2 3">
    <name type="scientific">SAR86 cluster bacterium</name>
    <dbReference type="NCBI Taxonomy" id="2030880"/>
    <lineage>
        <taxon>Bacteria</taxon>
        <taxon>Pseudomonadati</taxon>
        <taxon>Pseudomonadota</taxon>
        <taxon>Gammaproteobacteria</taxon>
        <taxon>SAR86 cluster</taxon>
    </lineage>
</organism>
<protein>
    <submittedName>
        <fullName evidence="2">Dienelactone hydrolase family protein</fullName>
    </submittedName>
</protein>